<keyword evidence="4" id="KW-1185">Reference proteome</keyword>
<reference evidence="3 4" key="1">
    <citation type="journal article" date="2014" name="Nature">
        <title>Sequential evolution of bacterial morphology by co-option of a developmental regulator.</title>
        <authorList>
            <person name="Jiang C."/>
            <person name="Brown P.J."/>
            <person name="Ducret A."/>
            <person name="Brun Y.V."/>
        </authorList>
    </citation>
    <scope>NUCLEOTIDE SEQUENCE [LARGE SCALE GENOMIC DNA]</scope>
    <source>
        <strain evidence="3 4">DSM 16100</strain>
    </source>
</reference>
<evidence type="ECO:0000313" key="3">
    <source>
        <dbReference type="EMBL" id="ESQ81894.1"/>
    </source>
</evidence>
<dbReference type="InterPro" id="IPR009078">
    <property type="entry name" value="Ferritin-like_SF"/>
</dbReference>
<dbReference type="AlphaFoldDB" id="V4P410"/>
<dbReference type="Proteomes" id="UP000017837">
    <property type="component" value="Unassembled WGS sequence"/>
</dbReference>
<keyword evidence="1" id="KW-0732">Signal</keyword>
<evidence type="ECO:0000259" key="2">
    <source>
        <dbReference type="PROSITE" id="PS50905"/>
    </source>
</evidence>
<dbReference type="PATRIC" id="fig|1121022.4.peg.4384"/>
<dbReference type="SUPFAM" id="SSF47240">
    <property type="entry name" value="Ferritin-like"/>
    <property type="match status" value="1"/>
</dbReference>
<dbReference type="RefSeq" id="WP_018083864.1">
    <property type="nucleotide sequence ID" value="NZ_AQWM01000048.1"/>
</dbReference>
<dbReference type="STRING" id="1121022.GCA_000376105_04185"/>
<dbReference type="OrthoDB" id="9799749at2"/>
<dbReference type="Pfam" id="PF02915">
    <property type="entry name" value="Rubrerythrin"/>
    <property type="match status" value="1"/>
</dbReference>
<evidence type="ECO:0000256" key="1">
    <source>
        <dbReference type="SAM" id="SignalP"/>
    </source>
</evidence>
<dbReference type="PANTHER" id="PTHR33746">
    <property type="entry name" value="RUBRERYTHRIN"/>
    <property type="match status" value="1"/>
</dbReference>
<comment type="caution">
    <text evidence="3">The sequence shown here is derived from an EMBL/GenBank/DDBJ whole genome shotgun (WGS) entry which is preliminary data.</text>
</comment>
<dbReference type="GO" id="GO:0016491">
    <property type="term" value="F:oxidoreductase activity"/>
    <property type="evidence" value="ECO:0007669"/>
    <property type="project" value="InterPro"/>
</dbReference>
<name>V4P410_9CAUL</name>
<feature type="signal peptide" evidence="1">
    <location>
        <begin position="1"/>
        <end position="25"/>
    </location>
</feature>
<dbReference type="InterPro" id="IPR052753">
    <property type="entry name" value="Rbr2/Nigerythrin"/>
</dbReference>
<dbReference type="GO" id="GO:0046872">
    <property type="term" value="F:metal ion binding"/>
    <property type="evidence" value="ECO:0007669"/>
    <property type="project" value="InterPro"/>
</dbReference>
<dbReference type="Gene3D" id="1.20.1260.10">
    <property type="match status" value="1"/>
</dbReference>
<dbReference type="InterPro" id="IPR009040">
    <property type="entry name" value="Ferritin-like_diiron"/>
</dbReference>
<dbReference type="eggNOG" id="COG1592">
    <property type="taxonomic scope" value="Bacteria"/>
</dbReference>
<feature type="chain" id="PRO_5004724231" description="Ferritin-like diiron domain-containing protein" evidence="1">
    <location>
        <begin position="26"/>
        <end position="159"/>
    </location>
</feature>
<accession>V4P410</accession>
<proteinExistence type="predicted"/>
<dbReference type="PROSITE" id="PS50905">
    <property type="entry name" value="FERRITIN_LIKE"/>
    <property type="match status" value="1"/>
</dbReference>
<gene>
    <name evidence="3" type="ORF">ABENE_21400</name>
</gene>
<protein>
    <recommendedName>
        <fullName evidence="2">Ferritin-like diiron domain-containing protein</fullName>
    </recommendedName>
</protein>
<dbReference type="InterPro" id="IPR003251">
    <property type="entry name" value="Rr_diiron-bd_dom"/>
</dbReference>
<dbReference type="CDD" id="cd01041">
    <property type="entry name" value="Rubrerythrin"/>
    <property type="match status" value="1"/>
</dbReference>
<organism evidence="3 4">
    <name type="scientific">Asticcacaulis benevestitus DSM 16100 = ATCC BAA-896</name>
    <dbReference type="NCBI Taxonomy" id="1121022"/>
    <lineage>
        <taxon>Bacteria</taxon>
        <taxon>Pseudomonadati</taxon>
        <taxon>Pseudomonadota</taxon>
        <taxon>Alphaproteobacteria</taxon>
        <taxon>Caulobacterales</taxon>
        <taxon>Caulobacteraceae</taxon>
        <taxon>Asticcacaulis</taxon>
    </lineage>
</organism>
<sequence>MTSSLIKTLGASALVLAVAASGATAKPLSAQTKKNLETAMHGEAYANLKYQAYAASATDGGNTDLAKLFTDSANVEANEHFDREAHMLGLAGSNEANLTEAAAGEHYENTKMYVEFAASAEKDGDTAAAALFRQIAADEGDHYEAYKKALATVKAGPKS</sequence>
<dbReference type="PANTHER" id="PTHR33746:SF4">
    <property type="entry name" value="RUBRERYTHRIN"/>
    <property type="match status" value="1"/>
</dbReference>
<feature type="domain" description="Ferritin-like diiron" evidence="2">
    <location>
        <begin position="26"/>
        <end position="157"/>
    </location>
</feature>
<dbReference type="EMBL" id="AWGB01000082">
    <property type="protein sequence ID" value="ESQ81894.1"/>
    <property type="molecule type" value="Genomic_DNA"/>
</dbReference>
<dbReference type="InterPro" id="IPR012347">
    <property type="entry name" value="Ferritin-like"/>
</dbReference>
<evidence type="ECO:0000313" key="4">
    <source>
        <dbReference type="Proteomes" id="UP000017837"/>
    </source>
</evidence>